<name>A0ABD0RFI2_CIRMR</name>
<feature type="compositionally biased region" description="Polar residues" evidence="1">
    <location>
        <begin position="164"/>
        <end position="203"/>
    </location>
</feature>
<evidence type="ECO:0000313" key="2">
    <source>
        <dbReference type="EMBL" id="KAL0197302.1"/>
    </source>
</evidence>
<proteinExistence type="predicted"/>
<feature type="region of interest" description="Disordered" evidence="1">
    <location>
        <begin position="153"/>
        <end position="204"/>
    </location>
</feature>
<gene>
    <name evidence="2" type="ORF">M9458_005842</name>
</gene>
<evidence type="ECO:0000256" key="1">
    <source>
        <dbReference type="SAM" id="MobiDB-lite"/>
    </source>
</evidence>
<sequence>MYMISNRVCLSKINLSSEPEPEFLPQAVPTVLLSATTALKLINPKYSLVSNCAFKTNGPVSDQTSAKNQTEVIKLIRDTPAVPPVHPGLLDLPKAYMINYVPTWPDPDPPSDVIGFINIRDYKKPLQAHLMRSELFEVSQAIRFKDPFGEPKESLSLRACPGPISQTPSDPKATAQKQTSGEAQKYFDQNQHQRSSRSENLISTLEKPETVHVLACNKVNKEQICVMEKELRKNMNAGKDFSNTISSFSQDGTDTKQGMDTLQPLKCPAQTSDDLDLKSSSALSNKSHHDLIIDTPSVKQSQDDQVINDVATQGRSDTKPDTNQQGWNGAQTSNYDSSISSLSDEYYECFSPG</sequence>
<feature type="region of interest" description="Disordered" evidence="1">
    <location>
        <begin position="310"/>
        <end position="338"/>
    </location>
</feature>
<keyword evidence="3" id="KW-1185">Reference proteome</keyword>
<dbReference type="EMBL" id="JAMKFB020000003">
    <property type="protein sequence ID" value="KAL0197302.1"/>
    <property type="molecule type" value="Genomic_DNA"/>
</dbReference>
<feature type="region of interest" description="Disordered" evidence="1">
    <location>
        <begin position="242"/>
        <end position="284"/>
    </location>
</feature>
<protein>
    <submittedName>
        <fullName evidence="2">Uncharacterized protein</fullName>
    </submittedName>
</protein>
<evidence type="ECO:0000313" key="3">
    <source>
        <dbReference type="Proteomes" id="UP001529510"/>
    </source>
</evidence>
<feature type="compositionally biased region" description="Polar residues" evidence="1">
    <location>
        <begin position="242"/>
        <end position="260"/>
    </location>
</feature>
<dbReference type="InterPro" id="IPR050944">
    <property type="entry name" value="FAM83"/>
</dbReference>
<organism evidence="2 3">
    <name type="scientific">Cirrhinus mrigala</name>
    <name type="common">Mrigala</name>
    <dbReference type="NCBI Taxonomy" id="683832"/>
    <lineage>
        <taxon>Eukaryota</taxon>
        <taxon>Metazoa</taxon>
        <taxon>Chordata</taxon>
        <taxon>Craniata</taxon>
        <taxon>Vertebrata</taxon>
        <taxon>Euteleostomi</taxon>
        <taxon>Actinopterygii</taxon>
        <taxon>Neopterygii</taxon>
        <taxon>Teleostei</taxon>
        <taxon>Ostariophysi</taxon>
        <taxon>Cypriniformes</taxon>
        <taxon>Cyprinidae</taxon>
        <taxon>Labeoninae</taxon>
        <taxon>Labeonini</taxon>
        <taxon>Cirrhinus</taxon>
    </lineage>
</organism>
<reference evidence="2 3" key="1">
    <citation type="submission" date="2024-05" db="EMBL/GenBank/DDBJ databases">
        <title>Genome sequencing and assembly of Indian major carp, Cirrhinus mrigala (Hamilton, 1822).</title>
        <authorList>
            <person name="Mohindra V."/>
            <person name="Chowdhury L.M."/>
            <person name="Lal K."/>
            <person name="Jena J.K."/>
        </authorList>
    </citation>
    <scope>NUCLEOTIDE SEQUENCE [LARGE SCALE GENOMIC DNA]</scope>
    <source>
        <strain evidence="2">CM1030</strain>
        <tissue evidence="2">Blood</tissue>
    </source>
</reference>
<accession>A0ABD0RFI2</accession>
<dbReference type="PANTHER" id="PTHR16181">
    <property type="entry name" value="PROTEIN FAM83A-RELATED"/>
    <property type="match status" value="1"/>
</dbReference>
<dbReference type="Proteomes" id="UP001529510">
    <property type="component" value="Unassembled WGS sequence"/>
</dbReference>
<feature type="compositionally biased region" description="Polar residues" evidence="1">
    <location>
        <begin position="310"/>
        <end position="332"/>
    </location>
</feature>
<dbReference type="PANTHER" id="PTHR16181:SF29">
    <property type="entry name" value="PROTEIN FAM83A-RELATED"/>
    <property type="match status" value="1"/>
</dbReference>
<feature type="non-terminal residue" evidence="2">
    <location>
        <position position="353"/>
    </location>
</feature>
<dbReference type="AlphaFoldDB" id="A0ABD0RFI2"/>
<comment type="caution">
    <text evidence="2">The sequence shown here is derived from an EMBL/GenBank/DDBJ whole genome shotgun (WGS) entry which is preliminary data.</text>
</comment>